<dbReference type="Pfam" id="PF00512">
    <property type="entry name" value="HisKA"/>
    <property type="match status" value="1"/>
</dbReference>
<dbReference type="PANTHER" id="PTHR43047">
    <property type="entry name" value="TWO-COMPONENT HISTIDINE PROTEIN KINASE"/>
    <property type="match status" value="1"/>
</dbReference>
<evidence type="ECO:0000256" key="6">
    <source>
        <dbReference type="PROSITE-ProRule" id="PRU00169"/>
    </source>
</evidence>
<dbReference type="InterPro" id="IPR035965">
    <property type="entry name" value="PAS-like_dom_sf"/>
</dbReference>
<organism evidence="10 11">
    <name type="scientific">Roseovarius mucosus DSM 17069</name>
    <dbReference type="NCBI Taxonomy" id="1288298"/>
    <lineage>
        <taxon>Bacteria</taxon>
        <taxon>Pseudomonadati</taxon>
        <taxon>Pseudomonadota</taxon>
        <taxon>Alphaproteobacteria</taxon>
        <taxon>Rhodobacterales</taxon>
        <taxon>Roseobacteraceae</taxon>
        <taxon>Roseovarius</taxon>
    </lineage>
</organism>
<dbReference type="AlphaFoldDB" id="A0A0A0HLW8"/>
<dbReference type="InterPro" id="IPR001789">
    <property type="entry name" value="Sig_transdc_resp-reg_receiver"/>
</dbReference>
<dbReference type="Gene3D" id="3.40.50.2300">
    <property type="match status" value="1"/>
</dbReference>
<dbReference type="RefSeq" id="WP_037273129.1">
    <property type="nucleotide sequence ID" value="NZ_KN293980.1"/>
</dbReference>
<dbReference type="PANTHER" id="PTHR43047:SF9">
    <property type="entry name" value="HISTIDINE KINASE"/>
    <property type="match status" value="1"/>
</dbReference>
<gene>
    <name evidence="10" type="ORF">rosmuc_02140</name>
</gene>
<comment type="caution">
    <text evidence="10">The sequence shown here is derived from an EMBL/GenBank/DDBJ whole genome shotgun (WGS) entry which is preliminary data.</text>
</comment>
<dbReference type="CDD" id="cd00075">
    <property type="entry name" value="HATPase"/>
    <property type="match status" value="1"/>
</dbReference>
<dbReference type="Gene3D" id="3.30.565.10">
    <property type="entry name" value="Histidine kinase-like ATPase, C-terminal domain"/>
    <property type="match status" value="1"/>
</dbReference>
<keyword evidence="5 10" id="KW-0418">Kinase</keyword>
<dbReference type="InterPro" id="IPR005467">
    <property type="entry name" value="His_kinase_dom"/>
</dbReference>
<dbReference type="Pfam" id="PF12860">
    <property type="entry name" value="PAS_7"/>
    <property type="match status" value="2"/>
</dbReference>
<dbReference type="OrthoDB" id="9764438at2"/>
<evidence type="ECO:0000259" key="8">
    <source>
        <dbReference type="PROSITE" id="PS50109"/>
    </source>
</evidence>
<dbReference type="PROSITE" id="PS50109">
    <property type="entry name" value="HIS_KIN"/>
    <property type="match status" value="1"/>
</dbReference>
<dbReference type="HOGENOM" id="CLU_000445_114_75_5"/>
<dbReference type="PROSITE" id="PS50110">
    <property type="entry name" value="RESPONSE_REGULATORY"/>
    <property type="match status" value="1"/>
</dbReference>
<dbReference type="InterPro" id="IPR011006">
    <property type="entry name" value="CheY-like_superfamily"/>
</dbReference>
<dbReference type="STRING" id="215743.ROSMUCSMR3_01443"/>
<dbReference type="SUPFAM" id="SSF55785">
    <property type="entry name" value="PYP-like sensor domain (PAS domain)"/>
    <property type="match status" value="1"/>
</dbReference>
<dbReference type="SMART" id="SM00448">
    <property type="entry name" value="REC"/>
    <property type="match status" value="1"/>
</dbReference>
<protein>
    <recommendedName>
        <fullName evidence="2">histidine kinase</fullName>
        <ecNumber evidence="2">2.7.13.3</ecNumber>
    </recommendedName>
</protein>
<dbReference type="PRINTS" id="PR00344">
    <property type="entry name" value="BCTRLSENSOR"/>
</dbReference>
<dbReference type="eggNOG" id="COG2205">
    <property type="taxonomic scope" value="Bacteria"/>
</dbReference>
<dbReference type="CDD" id="cd00156">
    <property type="entry name" value="REC"/>
    <property type="match status" value="1"/>
</dbReference>
<dbReference type="SMART" id="SM00388">
    <property type="entry name" value="HisKA"/>
    <property type="match status" value="1"/>
</dbReference>
<dbReference type="InterPro" id="IPR003661">
    <property type="entry name" value="HisK_dim/P_dom"/>
</dbReference>
<evidence type="ECO:0000256" key="1">
    <source>
        <dbReference type="ARBA" id="ARBA00000085"/>
    </source>
</evidence>
<dbReference type="Pfam" id="PF02518">
    <property type="entry name" value="HATPase_c"/>
    <property type="match status" value="1"/>
</dbReference>
<dbReference type="CDD" id="cd00082">
    <property type="entry name" value="HisKA"/>
    <property type="match status" value="1"/>
</dbReference>
<evidence type="ECO:0000313" key="10">
    <source>
        <dbReference type="EMBL" id="KGM87901.1"/>
    </source>
</evidence>
<dbReference type="Pfam" id="PF00072">
    <property type="entry name" value="Response_reg"/>
    <property type="match status" value="1"/>
</dbReference>
<dbReference type="InterPro" id="IPR036097">
    <property type="entry name" value="HisK_dim/P_sf"/>
</dbReference>
<evidence type="ECO:0000256" key="4">
    <source>
        <dbReference type="ARBA" id="ARBA00022679"/>
    </source>
</evidence>
<dbReference type="GO" id="GO:0005886">
    <property type="term" value="C:plasma membrane"/>
    <property type="evidence" value="ECO:0007669"/>
    <property type="project" value="TreeGrafter"/>
</dbReference>
<dbReference type="EC" id="2.7.13.3" evidence="2"/>
<dbReference type="FunFam" id="3.30.565.10:FF:000049">
    <property type="entry name" value="Two-component sensor histidine kinase"/>
    <property type="match status" value="1"/>
</dbReference>
<evidence type="ECO:0000256" key="2">
    <source>
        <dbReference type="ARBA" id="ARBA00012438"/>
    </source>
</evidence>
<evidence type="ECO:0000259" key="9">
    <source>
        <dbReference type="PROSITE" id="PS50110"/>
    </source>
</evidence>
<evidence type="ECO:0000256" key="3">
    <source>
        <dbReference type="ARBA" id="ARBA00022553"/>
    </source>
</evidence>
<dbReference type="GO" id="GO:0009927">
    <property type="term" value="F:histidine phosphotransfer kinase activity"/>
    <property type="evidence" value="ECO:0007669"/>
    <property type="project" value="TreeGrafter"/>
</dbReference>
<dbReference type="InterPro" id="IPR036890">
    <property type="entry name" value="HATPase_C_sf"/>
</dbReference>
<accession>A0A0A0HLW8</accession>
<keyword evidence="4 10" id="KW-0808">Transferase</keyword>
<dbReference type="Gene3D" id="1.10.287.130">
    <property type="match status" value="1"/>
</dbReference>
<dbReference type="SMART" id="SM00387">
    <property type="entry name" value="HATPase_c"/>
    <property type="match status" value="1"/>
</dbReference>
<feature type="coiled-coil region" evidence="7">
    <location>
        <begin position="61"/>
        <end position="99"/>
    </location>
</feature>
<dbReference type="eggNOG" id="COG0784">
    <property type="taxonomic scope" value="Bacteria"/>
</dbReference>
<dbReference type="SUPFAM" id="SSF55874">
    <property type="entry name" value="ATPase domain of HSP90 chaperone/DNA topoisomerase II/histidine kinase"/>
    <property type="match status" value="1"/>
</dbReference>
<dbReference type="SUPFAM" id="SSF47384">
    <property type="entry name" value="Homodimeric domain of signal transducing histidine kinase"/>
    <property type="match status" value="1"/>
</dbReference>
<proteinExistence type="predicted"/>
<evidence type="ECO:0000256" key="7">
    <source>
        <dbReference type="SAM" id="Coils"/>
    </source>
</evidence>
<evidence type="ECO:0000256" key="5">
    <source>
        <dbReference type="ARBA" id="ARBA00022777"/>
    </source>
</evidence>
<feature type="domain" description="Response regulatory" evidence="9">
    <location>
        <begin position="618"/>
        <end position="734"/>
    </location>
</feature>
<dbReference type="PATRIC" id="fig|1288298.3.peg.2155"/>
<keyword evidence="7" id="KW-0175">Coiled coil</keyword>
<dbReference type="GO" id="GO:0000155">
    <property type="term" value="F:phosphorelay sensor kinase activity"/>
    <property type="evidence" value="ECO:0007669"/>
    <property type="project" value="InterPro"/>
</dbReference>
<dbReference type="EMBL" id="AONH01000012">
    <property type="protein sequence ID" value="KGM87901.1"/>
    <property type="molecule type" value="Genomic_DNA"/>
</dbReference>
<dbReference type="Proteomes" id="UP000030021">
    <property type="component" value="Unassembled WGS sequence"/>
</dbReference>
<dbReference type="Gene3D" id="3.30.450.20">
    <property type="entry name" value="PAS domain"/>
    <property type="match status" value="2"/>
</dbReference>
<feature type="domain" description="Histidine kinase" evidence="8">
    <location>
        <begin position="381"/>
        <end position="593"/>
    </location>
</feature>
<keyword evidence="3 6" id="KW-0597">Phosphoprotein</keyword>
<dbReference type="SUPFAM" id="SSF52172">
    <property type="entry name" value="CheY-like"/>
    <property type="match status" value="1"/>
</dbReference>
<sequence>MSAALIDNSDPLDRQNGKLLKIIEVLMRRVEQVTDDGGAAYAHFERAVILEDQISERTRDLEHALDLLNESNAQLAQAIRQAERARSDLANAIETIQEGFALFDSDGRLVLNNSRFGMYMPDLVAELRPGLEFADYVRHASQSRFLELPDMQSRGDWAARRMQLHQEKHVMFNLNLTGDCWVQVSEHRTRDGQTVILQTDITDIIRLERRERGKLLDDQAQLIRATLEHIDQGVCIFDRSGQLRGWNQNAGSMLSIPISRFRVGIEFDVILRRIGSDFEIEGGLTARDIAAWVAAQDRRAPLRFYMRSGTHKTLDVFARQMPDRGFVISFSDVTAERAATRALAHANERLEQRVRDRTLELEDALGKAERANASKSRFVAAASHDLRQPLSAARLYLASLQEDLTSDDHRVLMDKAQRALTSVEDIIDALLDISRLESGHVEVDVTHVPLRRITDQLIDEFAPIAALKGLDLRYVPRDAVVESDASYLRRVLQNLIANAIRYTPSGRVLVGARRQGRNLRLEVRDTGPGIAPADQDRIFQEFHRLDAHVSAAEGMGLGLAIVDRACALLGHPLELRSDLGCGACFSVTVPLVSVGRSGPETRGGGGAVRVRDTFEGRIVLLIENDPDLRHALTLLLRGWGADVVEAGNLFEALTQLADLGLSPDAMLVDYELDEGVRGPDVIARIIARHGAIPARIITGHLTADMRAHCDGEGLEVLPKPIDPAQLEAFLAAAVG</sequence>
<evidence type="ECO:0000313" key="11">
    <source>
        <dbReference type="Proteomes" id="UP000030021"/>
    </source>
</evidence>
<feature type="modified residue" description="4-aspartylphosphate" evidence="6">
    <location>
        <position position="669"/>
    </location>
</feature>
<dbReference type="InterPro" id="IPR003594">
    <property type="entry name" value="HATPase_dom"/>
</dbReference>
<reference evidence="10 11" key="1">
    <citation type="submission" date="2013-01" db="EMBL/GenBank/DDBJ databases">
        <authorList>
            <person name="Fiebig A."/>
            <person name="Goeker M."/>
            <person name="Klenk H.-P.P."/>
        </authorList>
    </citation>
    <scope>NUCLEOTIDE SEQUENCE [LARGE SCALE GENOMIC DNA]</scope>
    <source>
        <strain evidence="10 11">DSM 17069</strain>
    </source>
</reference>
<comment type="catalytic activity">
    <reaction evidence="1">
        <text>ATP + protein L-histidine = ADP + protein N-phospho-L-histidine.</text>
        <dbReference type="EC" id="2.7.13.3"/>
    </reaction>
</comment>
<dbReference type="InterPro" id="IPR004358">
    <property type="entry name" value="Sig_transdc_His_kin-like_C"/>
</dbReference>
<name>A0A0A0HLW8_9RHOB</name>